<feature type="transmembrane region" description="Helical" evidence="5">
    <location>
        <begin position="394"/>
        <end position="420"/>
    </location>
</feature>
<name>A0A8T0C0S3_SILME</name>
<proteinExistence type="predicted"/>
<dbReference type="CDD" id="cd05716">
    <property type="entry name" value="IgV_pIgR_like"/>
    <property type="match status" value="2"/>
</dbReference>
<keyword evidence="5" id="KW-1133">Transmembrane helix</keyword>
<sequence>MKILLLIFTFCLISDGGDSKEVTEYSGRDVLFRCKYDTEYTQNPKYFCKGSSPGCSDLIKTEDKNMWVTSGRFSLFDDTKLAEFWVMIKQLTVEDTGTYQCGVDISREMDIYTPVELKVKEDGGASKEVTGYSGGGVLIKCKYNTGYKENIKYFCKGSSPGCSDQIKTGVKNLWVSSGRFSLFDDTKSAEFRVMIREITVEDTGTYQCGVDISFGKDIYTPVELKVKEDLSYEKFISKTVHVGGDLHISCKYPQSLRNHAKFLCQRLQPAACVYKESVTESRKDVNVGKFSLYDDRTEQIFTVSIRNVIEQDSGEYWCGAEAAWTSDHGYKVYFTQIRLTVTDSSVPALTSKQPSPLLSSSITSSSTSTLTSPLSSSSSSPTTPSSSSSSAAGFSASTVITVFVILLLFLIGISVLTMILRKRHQIKATSTARGSVQNAGNNNGVPLDDCNYEEIKNITQCPALDTDTSTVYSTAHLPTNPSDPSQTVYANHDLPSIPCDSGVYSNAQLPRKPEQDIYSTVQLPTSREAEKSTQGPIYATVSFHTKSTRSNDAVAKISFNKVGVSCDYDMVSNLPSSG</sequence>
<feature type="chain" id="PRO_5035876785" description="Ig-like domain-containing protein" evidence="6">
    <location>
        <begin position="20"/>
        <end position="578"/>
    </location>
</feature>
<keyword evidence="6" id="KW-0732">Signal</keyword>
<evidence type="ECO:0000256" key="3">
    <source>
        <dbReference type="ARBA" id="ARBA00023136"/>
    </source>
</evidence>
<evidence type="ECO:0000256" key="4">
    <source>
        <dbReference type="SAM" id="MobiDB-lite"/>
    </source>
</evidence>
<dbReference type="InterPro" id="IPR013106">
    <property type="entry name" value="Ig_V-set"/>
</dbReference>
<dbReference type="SUPFAM" id="SSF48726">
    <property type="entry name" value="Immunoglobulin"/>
    <property type="match status" value="3"/>
</dbReference>
<comment type="subcellular location">
    <subcellularLocation>
        <location evidence="1">Membrane</location>
    </subcellularLocation>
</comment>
<evidence type="ECO:0000256" key="6">
    <source>
        <dbReference type="SAM" id="SignalP"/>
    </source>
</evidence>
<accession>A0A8T0C0S3</accession>
<dbReference type="GO" id="GO:0004888">
    <property type="term" value="F:transmembrane signaling receptor activity"/>
    <property type="evidence" value="ECO:0007669"/>
    <property type="project" value="TreeGrafter"/>
</dbReference>
<dbReference type="InterPro" id="IPR013783">
    <property type="entry name" value="Ig-like_fold"/>
</dbReference>
<feature type="compositionally biased region" description="Low complexity" evidence="4">
    <location>
        <begin position="370"/>
        <end position="390"/>
    </location>
</feature>
<feature type="domain" description="Ig-like" evidence="7">
    <location>
        <begin position="114"/>
        <end position="210"/>
    </location>
</feature>
<evidence type="ECO:0000256" key="2">
    <source>
        <dbReference type="ARBA" id="ARBA00022692"/>
    </source>
</evidence>
<dbReference type="GO" id="GO:0005886">
    <property type="term" value="C:plasma membrane"/>
    <property type="evidence" value="ECO:0007669"/>
    <property type="project" value="TreeGrafter"/>
</dbReference>
<reference evidence="8" key="1">
    <citation type="submission" date="2020-08" db="EMBL/GenBank/DDBJ databases">
        <title>Chromosome-level assembly of Southern catfish (Silurus meridionalis) provides insights into visual adaptation to the nocturnal and benthic lifestyles.</title>
        <authorList>
            <person name="Zhang Y."/>
            <person name="Wang D."/>
            <person name="Peng Z."/>
        </authorList>
    </citation>
    <scope>NUCLEOTIDE SEQUENCE</scope>
    <source>
        <strain evidence="8">SWU-2019-XX</strain>
        <tissue evidence="8">Muscle</tissue>
    </source>
</reference>
<dbReference type="PROSITE" id="PS50835">
    <property type="entry name" value="IG_LIKE"/>
    <property type="match status" value="1"/>
</dbReference>
<gene>
    <name evidence="8" type="ORF">HF521_000891</name>
</gene>
<organism evidence="8 9">
    <name type="scientific">Silurus meridionalis</name>
    <name type="common">Southern catfish</name>
    <name type="synonym">Silurus soldatovi meridionalis</name>
    <dbReference type="NCBI Taxonomy" id="175797"/>
    <lineage>
        <taxon>Eukaryota</taxon>
        <taxon>Metazoa</taxon>
        <taxon>Chordata</taxon>
        <taxon>Craniata</taxon>
        <taxon>Vertebrata</taxon>
        <taxon>Euteleostomi</taxon>
        <taxon>Actinopterygii</taxon>
        <taxon>Neopterygii</taxon>
        <taxon>Teleostei</taxon>
        <taxon>Ostariophysi</taxon>
        <taxon>Siluriformes</taxon>
        <taxon>Siluridae</taxon>
        <taxon>Silurus</taxon>
    </lineage>
</organism>
<keyword evidence="3 5" id="KW-0472">Membrane</keyword>
<dbReference type="Pfam" id="PF07686">
    <property type="entry name" value="V-set"/>
    <property type="match status" value="3"/>
</dbReference>
<dbReference type="AlphaFoldDB" id="A0A8T0C0S3"/>
<evidence type="ECO:0000259" key="7">
    <source>
        <dbReference type="PROSITE" id="PS50835"/>
    </source>
</evidence>
<dbReference type="PANTHER" id="PTHR11860">
    <property type="entry name" value="POLYMERIC-IMMUNOGLOBULIN RECEPTOR"/>
    <property type="match status" value="1"/>
</dbReference>
<dbReference type="Gene3D" id="2.60.40.10">
    <property type="entry name" value="Immunoglobulins"/>
    <property type="match status" value="3"/>
</dbReference>
<evidence type="ECO:0000256" key="1">
    <source>
        <dbReference type="ARBA" id="ARBA00004370"/>
    </source>
</evidence>
<feature type="signal peptide" evidence="6">
    <location>
        <begin position="1"/>
        <end position="19"/>
    </location>
</feature>
<evidence type="ECO:0000256" key="5">
    <source>
        <dbReference type="SAM" id="Phobius"/>
    </source>
</evidence>
<evidence type="ECO:0000313" key="9">
    <source>
        <dbReference type="Proteomes" id="UP000606274"/>
    </source>
</evidence>
<comment type="caution">
    <text evidence="8">The sequence shown here is derived from an EMBL/GenBank/DDBJ whole genome shotgun (WGS) entry which is preliminary data.</text>
</comment>
<dbReference type="PANTHER" id="PTHR11860:SF87">
    <property type="entry name" value="CMRF35-LIKE MOLECULE 8"/>
    <property type="match status" value="1"/>
</dbReference>
<dbReference type="SMART" id="SM00409">
    <property type="entry name" value="IG"/>
    <property type="match status" value="3"/>
</dbReference>
<protein>
    <recommendedName>
        <fullName evidence="7">Ig-like domain-containing protein</fullName>
    </recommendedName>
</protein>
<dbReference type="InterPro" id="IPR050671">
    <property type="entry name" value="CD300_family_receptors"/>
</dbReference>
<feature type="region of interest" description="Disordered" evidence="4">
    <location>
        <begin position="370"/>
        <end position="392"/>
    </location>
</feature>
<evidence type="ECO:0000313" key="8">
    <source>
        <dbReference type="EMBL" id="KAF7711880.1"/>
    </source>
</evidence>
<keyword evidence="9" id="KW-1185">Reference proteome</keyword>
<dbReference type="EMBL" id="JABFDY010000001">
    <property type="protein sequence ID" value="KAF7711880.1"/>
    <property type="molecule type" value="Genomic_DNA"/>
</dbReference>
<dbReference type="InterPro" id="IPR003599">
    <property type="entry name" value="Ig_sub"/>
</dbReference>
<dbReference type="InterPro" id="IPR036179">
    <property type="entry name" value="Ig-like_dom_sf"/>
</dbReference>
<dbReference type="Proteomes" id="UP000606274">
    <property type="component" value="Unassembled WGS sequence"/>
</dbReference>
<dbReference type="InterPro" id="IPR007110">
    <property type="entry name" value="Ig-like_dom"/>
</dbReference>
<keyword evidence="2 5" id="KW-0812">Transmembrane</keyword>